<evidence type="ECO:0000313" key="3">
    <source>
        <dbReference type="EMBL" id="QEC67116.1"/>
    </source>
</evidence>
<dbReference type="PANTHER" id="PTHR12110">
    <property type="entry name" value="HYDROXYPYRUVATE ISOMERASE"/>
    <property type="match status" value="1"/>
</dbReference>
<feature type="signal peptide" evidence="1">
    <location>
        <begin position="1"/>
        <end position="22"/>
    </location>
</feature>
<dbReference type="Gene3D" id="3.20.20.150">
    <property type="entry name" value="Divalent-metal-dependent TIM barrel enzymes"/>
    <property type="match status" value="1"/>
</dbReference>
<accession>A0A5B8V8S9</accession>
<name>A0A5B8V8S9_9BACT</name>
<dbReference type="GO" id="GO:0016853">
    <property type="term" value="F:isomerase activity"/>
    <property type="evidence" value="ECO:0007669"/>
    <property type="project" value="UniProtKB-KW"/>
</dbReference>
<keyword evidence="4" id="KW-1185">Reference proteome</keyword>
<dbReference type="InterPro" id="IPR036237">
    <property type="entry name" value="Xyl_isomerase-like_sf"/>
</dbReference>
<feature type="domain" description="Xylose isomerase-like TIM barrel" evidence="2">
    <location>
        <begin position="53"/>
        <end position="281"/>
    </location>
</feature>
<dbReference type="Pfam" id="PF01261">
    <property type="entry name" value="AP_endonuc_2"/>
    <property type="match status" value="1"/>
</dbReference>
<evidence type="ECO:0000256" key="1">
    <source>
        <dbReference type="SAM" id="SignalP"/>
    </source>
</evidence>
<evidence type="ECO:0000259" key="2">
    <source>
        <dbReference type="Pfam" id="PF01261"/>
    </source>
</evidence>
<dbReference type="InterPro" id="IPR050312">
    <property type="entry name" value="IolE/XylAMocC-like"/>
</dbReference>
<feature type="chain" id="PRO_5023151627" evidence="1">
    <location>
        <begin position="23"/>
        <end position="305"/>
    </location>
</feature>
<keyword evidence="3" id="KW-0413">Isomerase</keyword>
<protein>
    <submittedName>
        <fullName evidence="3">Sugar phosphate isomerase/epimerase</fullName>
    </submittedName>
</protein>
<evidence type="ECO:0000313" key="4">
    <source>
        <dbReference type="Proteomes" id="UP000321533"/>
    </source>
</evidence>
<dbReference type="RefSeq" id="WP_147188924.1">
    <property type="nucleotide sequence ID" value="NZ_CP042435.1"/>
</dbReference>
<organism evidence="3 4">
    <name type="scientific">Panacibacter ginsenosidivorans</name>
    <dbReference type="NCBI Taxonomy" id="1813871"/>
    <lineage>
        <taxon>Bacteria</taxon>
        <taxon>Pseudomonadati</taxon>
        <taxon>Bacteroidota</taxon>
        <taxon>Chitinophagia</taxon>
        <taxon>Chitinophagales</taxon>
        <taxon>Chitinophagaceae</taxon>
        <taxon>Panacibacter</taxon>
    </lineage>
</organism>
<dbReference type="OrthoDB" id="3185623at2"/>
<dbReference type="PANTHER" id="PTHR12110:SF21">
    <property type="entry name" value="XYLOSE ISOMERASE-LIKE TIM BARREL DOMAIN-CONTAINING PROTEIN"/>
    <property type="match status" value="1"/>
</dbReference>
<dbReference type="KEGG" id="pgin:FRZ67_07360"/>
<keyword evidence="1" id="KW-0732">Signal</keyword>
<dbReference type="Proteomes" id="UP000321533">
    <property type="component" value="Chromosome"/>
</dbReference>
<reference evidence="3 4" key="1">
    <citation type="journal article" date="2016" name="Int. J. Syst. Evol. Microbiol.">
        <title>Panacibacter ginsenosidivorans gen. nov., sp. nov., with ginsenoside converting activity isolated from soil of a ginseng field.</title>
        <authorList>
            <person name="Siddiqi M.Z."/>
            <person name="Muhammad Shafi S."/>
            <person name="Choi K.D."/>
            <person name="Im W.T."/>
        </authorList>
    </citation>
    <scope>NUCLEOTIDE SEQUENCE [LARGE SCALE GENOMIC DNA]</scope>
    <source>
        <strain evidence="3 4">Gsoil1550</strain>
    </source>
</reference>
<dbReference type="SUPFAM" id="SSF51658">
    <property type="entry name" value="Xylose isomerase-like"/>
    <property type="match status" value="1"/>
</dbReference>
<dbReference type="AlphaFoldDB" id="A0A5B8V8S9"/>
<dbReference type="InterPro" id="IPR013022">
    <property type="entry name" value="Xyl_isomerase-like_TIM-brl"/>
</dbReference>
<gene>
    <name evidence="3" type="ORF">FRZ67_07360</name>
</gene>
<sequence>MRPYSRRKFIGTAASIAGAAFAGPLMSFKKQTPLLSFSTLGCPDWSFDEIINFAAANNYNGIEIRGIRKELDLTKCNEFSTKENIAASKQKLKDKGLAFVCLGSSATMHYKEEKERQKNLDDGKKFIDLANELGCPYVRVFPNNLPKEQDKNETLELITQGLLTLGDYAKNSNVTVLMETHGDLTKTEDIVKVITPAAGKHVGLVWDVANMWNATKESPSNVYPQLKKYIHHTHIKDSLTVDGKINYKFLGKGEVPIFEAIDLLHKGGYKGYYSFEWEKLWHPEIEAPELAFADYSKAMQQHFGK</sequence>
<proteinExistence type="predicted"/>
<dbReference type="EMBL" id="CP042435">
    <property type="protein sequence ID" value="QEC67116.1"/>
    <property type="molecule type" value="Genomic_DNA"/>
</dbReference>